<comment type="caution">
    <text evidence="4">The sequence shown here is derived from an EMBL/GenBank/DDBJ whole genome shotgun (WGS) entry which is preliminary data.</text>
</comment>
<dbReference type="Proteomes" id="UP000295293">
    <property type="component" value="Unassembled WGS sequence"/>
</dbReference>
<dbReference type="InterPro" id="IPR052042">
    <property type="entry name" value="Tail_sheath_structural"/>
</dbReference>
<evidence type="ECO:0000313" key="4">
    <source>
        <dbReference type="EMBL" id="TDR44853.1"/>
    </source>
</evidence>
<evidence type="ECO:0000259" key="2">
    <source>
        <dbReference type="Pfam" id="PF04984"/>
    </source>
</evidence>
<feature type="domain" description="Tail sheath protein subtilisin-like" evidence="2">
    <location>
        <begin position="535"/>
        <end position="695"/>
    </location>
</feature>
<evidence type="ECO:0008006" key="6">
    <source>
        <dbReference type="Google" id="ProtNLM"/>
    </source>
</evidence>
<name>A0A4R6Z010_9GAMM</name>
<evidence type="ECO:0000313" key="5">
    <source>
        <dbReference type="Proteomes" id="UP000295293"/>
    </source>
</evidence>
<comment type="similarity">
    <text evidence="1">Belongs to the myoviridae tail sheath protein family.</text>
</comment>
<dbReference type="PANTHER" id="PTHR35861:SF1">
    <property type="entry name" value="PHAGE TAIL SHEATH PROTEIN"/>
    <property type="match status" value="1"/>
</dbReference>
<dbReference type="EMBL" id="SNZH01000005">
    <property type="protein sequence ID" value="TDR44853.1"/>
    <property type="molecule type" value="Genomic_DNA"/>
</dbReference>
<dbReference type="RefSeq" id="WP_133818373.1">
    <property type="nucleotide sequence ID" value="NZ_SNZH01000005.1"/>
</dbReference>
<gene>
    <name evidence="4" type="ORF">DFR29_10534</name>
</gene>
<dbReference type="Pfam" id="PF04984">
    <property type="entry name" value="Phage_sheath_1"/>
    <property type="match status" value="1"/>
</dbReference>
<evidence type="ECO:0000259" key="3">
    <source>
        <dbReference type="Pfam" id="PF17482"/>
    </source>
</evidence>
<accession>A0A4R6Z010</accession>
<dbReference type="InterPro" id="IPR020287">
    <property type="entry name" value="Tail_sheath_C"/>
</dbReference>
<protein>
    <recommendedName>
        <fullName evidence="6">Tail sheath protein</fullName>
    </recommendedName>
</protein>
<dbReference type="OrthoDB" id="9767864at2"/>
<evidence type="ECO:0000256" key="1">
    <source>
        <dbReference type="ARBA" id="ARBA00008005"/>
    </source>
</evidence>
<dbReference type="Pfam" id="PF17482">
    <property type="entry name" value="Phage_sheath_1C"/>
    <property type="match status" value="1"/>
</dbReference>
<organism evidence="4 5">
    <name type="scientific">Tahibacter aquaticus</name>
    <dbReference type="NCBI Taxonomy" id="520092"/>
    <lineage>
        <taxon>Bacteria</taxon>
        <taxon>Pseudomonadati</taxon>
        <taxon>Pseudomonadota</taxon>
        <taxon>Gammaproteobacteria</taxon>
        <taxon>Lysobacterales</taxon>
        <taxon>Rhodanobacteraceae</taxon>
        <taxon>Tahibacter</taxon>
    </lineage>
</organism>
<sequence length="812" mass="85791">MAVTVSYPGVYIDEVSSGVHTITSVSTSIAAFFGRTSKGPLNKAVRCLSLADFLRNFGAPHPQSDLSHSVRHFFANGGTDCYIVRLAKAGSTQKASVTLRSLAGAAQSVLVATAKADGEWGNTVRLEVDYATASPHESFNLRVIQEEGGSVVATEVHPNLSMNPISPRFAPSFVSQSSALIDLKLSTNMGDPTLPLAFINVTGNSFSGYSQSRRPFTGAVGAVAAALNALITPVAPTAPQTSFVIRVNDSLPVTVDLTGWAVPSNFATMGSELTTRINAELATLAPAQTVTATVEDIASVGRVIHIVSTTAPFSSVRISRASNRDIAAALMLGHEQGGLETTRFSNFRPAPNAVLVRLGDPATPGILGSLNALSALPQGGAGAITKVTINGIDTAVNLKTAPPDTNPWFMNTPTTSSATGDNDGVREKLRIIMNAINNNAALAFRAELWGYQLALRAKGGGVNELPSSTPSTTIAAFDNALIPNTRQYTLGLAGTSTFSTAGVAGKDGDAPLLSDYVGNPVDQTGFHALDPVDLFNLMVLPPDAEVLAAEQLKVWSPAANYCAGHRAFLLIDSPANWTSSDGRPAVAGNTALIGDLNVSGALKTYAAVFYPRVVFDNAGLNKKTGASGAMAGLMARTDASRGVWKAPAGIEADVRDVLGIDVRLTDNENGVLNKKAVNCLRVFPNGLVAWGARTLAGDDDFGSEWKYIPVRRLALNIEESLFRGTKWVVFEPNDEPLWAKIRLNINAYMMSLFRQGAFQGTSPKEAFFVKCDKDTTTQDDRNKGIVNIEVGFAPLKPAEFVVIKIQQIAGDL</sequence>
<proteinExistence type="inferred from homology"/>
<keyword evidence="5" id="KW-1185">Reference proteome</keyword>
<dbReference type="AlphaFoldDB" id="A0A4R6Z010"/>
<dbReference type="Gene3D" id="3.40.50.11780">
    <property type="match status" value="2"/>
</dbReference>
<dbReference type="InterPro" id="IPR035089">
    <property type="entry name" value="Phage_sheath_subtilisin"/>
</dbReference>
<dbReference type="PANTHER" id="PTHR35861">
    <property type="match status" value="1"/>
</dbReference>
<reference evidence="4 5" key="1">
    <citation type="submission" date="2019-03" db="EMBL/GenBank/DDBJ databases">
        <title>Genomic Encyclopedia of Type Strains, Phase IV (KMG-IV): sequencing the most valuable type-strain genomes for metagenomic binning, comparative biology and taxonomic classification.</title>
        <authorList>
            <person name="Goeker M."/>
        </authorList>
    </citation>
    <scope>NUCLEOTIDE SEQUENCE [LARGE SCALE GENOMIC DNA]</scope>
    <source>
        <strain evidence="4 5">DSM 21667</strain>
    </source>
</reference>
<feature type="domain" description="Tail sheath protein C-terminal" evidence="3">
    <location>
        <begin position="703"/>
        <end position="807"/>
    </location>
</feature>